<reference evidence="2" key="1">
    <citation type="submission" date="2021-01" db="EMBL/GenBank/DDBJ databases">
        <authorList>
            <person name="Corre E."/>
            <person name="Pelletier E."/>
            <person name="Niang G."/>
            <person name="Scheremetjew M."/>
            <person name="Finn R."/>
            <person name="Kale V."/>
            <person name="Holt S."/>
            <person name="Cochrane G."/>
            <person name="Meng A."/>
            <person name="Brown T."/>
            <person name="Cohen L."/>
        </authorList>
    </citation>
    <scope>NUCLEOTIDE SEQUENCE</scope>
    <source>
        <strain evidence="2">Pop2</strain>
    </source>
</reference>
<dbReference type="SUPFAM" id="SSF53613">
    <property type="entry name" value="Ribokinase-like"/>
    <property type="match status" value="1"/>
</dbReference>
<dbReference type="PANTHER" id="PTHR46566">
    <property type="entry name" value="1-PHOSPHOFRUCTOKINASE-RELATED"/>
    <property type="match status" value="1"/>
</dbReference>
<name>A0A6U3Q5E1_9STRA</name>
<dbReference type="Gene3D" id="3.40.1190.20">
    <property type="match status" value="1"/>
</dbReference>
<protein>
    <recommendedName>
        <fullName evidence="1">Carbohydrate kinase PfkB domain-containing protein</fullName>
    </recommendedName>
</protein>
<dbReference type="InterPro" id="IPR029056">
    <property type="entry name" value="Ribokinase-like"/>
</dbReference>
<feature type="domain" description="Carbohydrate kinase PfkB" evidence="1">
    <location>
        <begin position="33"/>
        <end position="249"/>
    </location>
</feature>
<gene>
    <name evidence="2" type="ORF">DBRI1063_LOCUS5437</name>
</gene>
<dbReference type="InterPro" id="IPR011611">
    <property type="entry name" value="PfkB_dom"/>
</dbReference>
<organism evidence="2">
    <name type="scientific">Ditylum brightwellii</name>
    <dbReference type="NCBI Taxonomy" id="49249"/>
    <lineage>
        <taxon>Eukaryota</taxon>
        <taxon>Sar</taxon>
        <taxon>Stramenopiles</taxon>
        <taxon>Ochrophyta</taxon>
        <taxon>Bacillariophyta</taxon>
        <taxon>Mediophyceae</taxon>
        <taxon>Lithodesmiophycidae</taxon>
        <taxon>Lithodesmiales</taxon>
        <taxon>Lithodesmiaceae</taxon>
        <taxon>Ditylum</taxon>
    </lineage>
</organism>
<dbReference type="Pfam" id="PF00294">
    <property type="entry name" value="PfkB"/>
    <property type="match status" value="1"/>
</dbReference>
<dbReference type="AlphaFoldDB" id="A0A6U3Q5E1"/>
<dbReference type="EMBL" id="HBGN01008479">
    <property type="protein sequence ID" value="CAD9319479.1"/>
    <property type="molecule type" value="Transcribed_RNA"/>
</dbReference>
<evidence type="ECO:0000259" key="1">
    <source>
        <dbReference type="Pfam" id="PF00294"/>
    </source>
</evidence>
<dbReference type="PANTHER" id="PTHR46566:SF2">
    <property type="entry name" value="ATP-DEPENDENT 6-PHOSPHOFRUCTOKINASE ISOZYME 2"/>
    <property type="match status" value="1"/>
</dbReference>
<sequence>MPVSEALSSATKSSKVVVVGLNAALQKRFVLSPSAKLVPGSVHRADHMEEGVGGKGQDVAISLSCLVSDKRKMDDDEEMDIALAQFIGAGAEGEQVLSLLRTNFCLDDALTVRPEAKLRTCTTIVGSDCSTELVEPSGSIQQDELDSLMAKVHAKCGGGDNDASVVDALCIMGSMPPGCPSETYADIYSRAAADNTLVLIDSVVGVQPLLQSLSTGKKKGAVLKINASELCRLANVEQEESTSEADKTSEKDIRKAVTSFFQTFKVGKGALDYMAITDGRHPAHLVEILKDDNEDASSPSFQMLKMDVIDLLSTNDNEPITLYPIGAGDTVAAGTLAAWQCLSSFQGEQDQKQSRNLLSRKVQDLLATKRKAWGLTANIENDDMALAFAFGLACGSASCLQEENSVFDVEDAMGLLGKMGKPQSLS</sequence>
<accession>A0A6U3Q5E1</accession>
<evidence type="ECO:0000313" key="2">
    <source>
        <dbReference type="EMBL" id="CAD9319479.1"/>
    </source>
</evidence>
<proteinExistence type="predicted"/>